<dbReference type="Proteomes" id="UP000737171">
    <property type="component" value="Unassembled WGS sequence"/>
</dbReference>
<gene>
    <name evidence="2" type="ORF">HLB44_10110</name>
</gene>
<dbReference type="EMBL" id="JABRWJ010000003">
    <property type="protein sequence ID" value="NRF67337.1"/>
    <property type="molecule type" value="Genomic_DNA"/>
</dbReference>
<feature type="compositionally biased region" description="Basic residues" evidence="1">
    <location>
        <begin position="118"/>
        <end position="127"/>
    </location>
</feature>
<keyword evidence="3" id="KW-1185">Reference proteome</keyword>
<name>A0ABX2EFB8_9BURK</name>
<reference evidence="2 3" key="1">
    <citation type="submission" date="2020-05" db="EMBL/GenBank/DDBJ databases">
        <title>Aquincola sp. isolate from soil.</title>
        <authorList>
            <person name="Han J."/>
            <person name="Kim D.-U."/>
        </authorList>
    </citation>
    <scope>NUCLEOTIDE SEQUENCE [LARGE SCALE GENOMIC DNA]</scope>
    <source>
        <strain evidence="2 3">S2</strain>
    </source>
</reference>
<evidence type="ECO:0000256" key="1">
    <source>
        <dbReference type="SAM" id="MobiDB-lite"/>
    </source>
</evidence>
<proteinExistence type="predicted"/>
<feature type="region of interest" description="Disordered" evidence="1">
    <location>
        <begin position="52"/>
        <end position="127"/>
    </location>
</feature>
<dbReference type="RefSeq" id="WP_173122457.1">
    <property type="nucleotide sequence ID" value="NZ_JABRWJ010000003.1"/>
</dbReference>
<comment type="caution">
    <text evidence="2">The sequence shown here is derived from an EMBL/GenBank/DDBJ whole genome shotgun (WGS) entry which is preliminary data.</text>
</comment>
<feature type="compositionally biased region" description="Basic and acidic residues" evidence="1">
    <location>
        <begin position="52"/>
        <end position="95"/>
    </location>
</feature>
<accession>A0ABX2EFB8</accession>
<evidence type="ECO:0000313" key="3">
    <source>
        <dbReference type="Proteomes" id="UP000737171"/>
    </source>
</evidence>
<organism evidence="2 3">
    <name type="scientific">Pseudaquabacterium terrae</name>
    <dbReference type="NCBI Taxonomy" id="2732868"/>
    <lineage>
        <taxon>Bacteria</taxon>
        <taxon>Pseudomonadati</taxon>
        <taxon>Pseudomonadota</taxon>
        <taxon>Betaproteobacteria</taxon>
        <taxon>Burkholderiales</taxon>
        <taxon>Sphaerotilaceae</taxon>
        <taxon>Pseudaquabacterium</taxon>
    </lineage>
</organism>
<protein>
    <submittedName>
        <fullName evidence="2">Uncharacterized protein</fullName>
    </submittedName>
</protein>
<evidence type="ECO:0000313" key="2">
    <source>
        <dbReference type="EMBL" id="NRF67337.1"/>
    </source>
</evidence>
<sequence length="127" mass="13899">MPIRIASLTRRIGDNGQALHAAMASRLQGGADGPSEAEQALIEERRLLKEERERRLAQAREPKHAADKLVRTHHAQPKDKPKAKKETKEAKDAKAGKAHRSRAEKHAAKAAAIDAARRSPKKPAAKS</sequence>